<dbReference type="EMBL" id="JASSZA010000005">
    <property type="protein sequence ID" value="KAK2112388.1"/>
    <property type="molecule type" value="Genomic_DNA"/>
</dbReference>
<organism evidence="2 3">
    <name type="scientific">Saguinus oedipus</name>
    <name type="common">Cotton-top tamarin</name>
    <name type="synonym">Oedipomidas oedipus</name>
    <dbReference type="NCBI Taxonomy" id="9490"/>
    <lineage>
        <taxon>Eukaryota</taxon>
        <taxon>Metazoa</taxon>
        <taxon>Chordata</taxon>
        <taxon>Craniata</taxon>
        <taxon>Vertebrata</taxon>
        <taxon>Euteleostomi</taxon>
        <taxon>Mammalia</taxon>
        <taxon>Eutheria</taxon>
        <taxon>Euarchontoglires</taxon>
        <taxon>Primates</taxon>
        <taxon>Haplorrhini</taxon>
        <taxon>Platyrrhini</taxon>
        <taxon>Cebidae</taxon>
        <taxon>Callitrichinae</taxon>
        <taxon>Saguinus</taxon>
    </lineage>
</organism>
<sequence length="193" mass="19777">MTAAPCAPTCPPPGQSTQPPTLHLATVPGSFSHLGTLPRLLFTGGTIPEMGSAGPSAPSSAGGSDSGAGLGAGNGEGDPVALDMYLGEAKTLGGRCRQGRSPQTHWHLPGHQHVGRGWGDGVLQQARLQVDTCREAQAHPQSRRGPPLSAQHPATSTQLWEQGGQQVAVPALPLGGGYWEPQTSLPDPNEAPD</sequence>
<reference evidence="2 3" key="1">
    <citation type="submission" date="2023-05" db="EMBL/GenBank/DDBJ databases">
        <title>B98-5 Cell Line De Novo Hybrid Assembly: An Optical Mapping Approach.</title>
        <authorList>
            <person name="Kananen K."/>
            <person name="Auerbach J.A."/>
            <person name="Kautto E."/>
            <person name="Blachly J.S."/>
        </authorList>
    </citation>
    <scope>NUCLEOTIDE SEQUENCE [LARGE SCALE GENOMIC DNA]</scope>
    <source>
        <strain evidence="2">B95-8</strain>
        <tissue evidence="2">Cell line</tissue>
    </source>
</reference>
<gene>
    <name evidence="2" type="ORF">P7K49_012135</name>
</gene>
<name>A0ABQ9VV05_SAGOE</name>
<dbReference type="Proteomes" id="UP001266305">
    <property type="component" value="Unassembled WGS sequence"/>
</dbReference>
<feature type="compositionally biased region" description="Polar residues" evidence="1">
    <location>
        <begin position="152"/>
        <end position="165"/>
    </location>
</feature>
<feature type="compositionally biased region" description="Gly residues" evidence="1">
    <location>
        <begin position="64"/>
        <end position="75"/>
    </location>
</feature>
<evidence type="ECO:0000313" key="2">
    <source>
        <dbReference type="EMBL" id="KAK2112388.1"/>
    </source>
</evidence>
<comment type="caution">
    <text evidence="2">The sequence shown here is derived from an EMBL/GenBank/DDBJ whole genome shotgun (WGS) entry which is preliminary data.</text>
</comment>
<accession>A0ABQ9VV05</accession>
<keyword evidence="3" id="KW-1185">Reference proteome</keyword>
<evidence type="ECO:0000313" key="3">
    <source>
        <dbReference type="Proteomes" id="UP001266305"/>
    </source>
</evidence>
<feature type="region of interest" description="Disordered" evidence="1">
    <location>
        <begin position="134"/>
        <end position="193"/>
    </location>
</feature>
<protein>
    <submittedName>
        <fullName evidence="2">Uncharacterized protein</fullName>
    </submittedName>
</protein>
<feature type="region of interest" description="Disordered" evidence="1">
    <location>
        <begin position="45"/>
        <end position="75"/>
    </location>
</feature>
<evidence type="ECO:0000256" key="1">
    <source>
        <dbReference type="SAM" id="MobiDB-lite"/>
    </source>
</evidence>
<proteinExistence type="predicted"/>
<feature type="compositionally biased region" description="Low complexity" evidence="1">
    <location>
        <begin position="51"/>
        <end position="63"/>
    </location>
</feature>
<feature type="region of interest" description="Disordered" evidence="1">
    <location>
        <begin position="1"/>
        <end position="21"/>
    </location>
</feature>